<protein>
    <submittedName>
        <fullName evidence="1">Uncharacterized protein</fullName>
    </submittedName>
</protein>
<keyword evidence="2" id="KW-1185">Reference proteome</keyword>
<reference evidence="1 2" key="1">
    <citation type="submission" date="2020-07" db="EMBL/GenBank/DDBJ databases">
        <title>Sequencing the genomes of 1000 actinobacteria strains.</title>
        <authorList>
            <person name="Klenk H.-P."/>
        </authorList>
    </citation>
    <scope>NUCLEOTIDE SEQUENCE [LARGE SCALE GENOMIC DNA]</scope>
    <source>
        <strain evidence="1 2">DSM 18448</strain>
    </source>
</reference>
<dbReference type="EMBL" id="JACBZH010000001">
    <property type="protein sequence ID" value="NYH90763.1"/>
    <property type="molecule type" value="Genomic_DNA"/>
</dbReference>
<dbReference type="AlphaFoldDB" id="A0A852ZEQ3"/>
<proteinExistence type="predicted"/>
<comment type="caution">
    <text evidence="1">The sequence shown here is derived from an EMBL/GenBank/DDBJ whole genome shotgun (WGS) entry which is preliminary data.</text>
</comment>
<evidence type="ECO:0000313" key="1">
    <source>
        <dbReference type="EMBL" id="NYH90763.1"/>
    </source>
</evidence>
<sequence length="385" mass="41750">MSRLWPGFSPTDFPVAVYDGENTWLYRHPSPPEEFRRHPRADDALVFAGRHPAVVASSATELGGVLTPTVLRGGRNDLDVRAEIAHETFHVFCRRRHPDWFVDESAALTYPVEDADVLALRRLEAEALRRAVVAASGSDSGAANTTDTTGASAGWAATALTLRRERRQILAEAAAQYERDLERCEGLAYYVEGRAAGSPRCLRALAEPVRPDDVRRAAYATGEAIALLLDRFTPGWQARLEADATSYVDDLLHNAVANAGPTEFTADHRSMVVGRAKGAIAALREERRSRRHAFLARDDKVVLTATGRKPLRVTGFDPMNLHNLGSGAVLHTHHLKVAGEDFELELFDCQALTEGAGDHPLFDGLRRVTFTGGGTGGDGGGATAP</sequence>
<dbReference type="Proteomes" id="UP000579605">
    <property type="component" value="Unassembled WGS sequence"/>
</dbReference>
<gene>
    <name evidence="1" type="ORF">F4554_003401</name>
</gene>
<evidence type="ECO:0000313" key="2">
    <source>
        <dbReference type="Proteomes" id="UP000579605"/>
    </source>
</evidence>
<organism evidence="1 2">
    <name type="scientific">Actinopolymorpha rutila</name>
    <dbReference type="NCBI Taxonomy" id="446787"/>
    <lineage>
        <taxon>Bacteria</taxon>
        <taxon>Bacillati</taxon>
        <taxon>Actinomycetota</taxon>
        <taxon>Actinomycetes</taxon>
        <taxon>Propionibacteriales</taxon>
        <taxon>Actinopolymorphaceae</taxon>
        <taxon>Actinopolymorpha</taxon>
    </lineage>
</organism>
<accession>A0A852ZEQ3</accession>
<name>A0A852ZEQ3_9ACTN</name>
<dbReference type="RefSeq" id="WP_179788350.1">
    <property type="nucleotide sequence ID" value="NZ_BAAARR010000016.1"/>
</dbReference>